<dbReference type="GO" id="GO:0004540">
    <property type="term" value="F:RNA nuclease activity"/>
    <property type="evidence" value="ECO:0007669"/>
    <property type="project" value="InterPro"/>
</dbReference>
<evidence type="ECO:0000256" key="5">
    <source>
        <dbReference type="ARBA" id="ARBA00022801"/>
    </source>
</evidence>
<keyword evidence="2 8" id="KW-1277">Toxin-antitoxin system</keyword>
<dbReference type="Gene3D" id="3.40.50.1010">
    <property type="entry name" value="5'-nuclease"/>
    <property type="match status" value="1"/>
</dbReference>
<feature type="domain" description="PIN" evidence="9">
    <location>
        <begin position="2"/>
        <end position="112"/>
    </location>
</feature>
<evidence type="ECO:0000256" key="3">
    <source>
        <dbReference type="ARBA" id="ARBA00022722"/>
    </source>
</evidence>
<sequence>MYLIDTNIIIYHLANMPQAVYFLDNHRNQLAISTITVAEVLSFPMNDETLATMHRFLEDNFTWLDVSRDIVLKTAEIRRQKKTKTPDALIAATALQHGLILVSRNEKDFKHLPLKLINPMGN</sequence>
<comment type="function">
    <text evidence="8">Toxic component of a toxin-antitoxin (TA) system. An RNase.</text>
</comment>
<dbReference type="PANTHER" id="PTHR33653">
    <property type="entry name" value="RIBONUCLEASE VAPC2"/>
    <property type="match status" value="1"/>
</dbReference>
<dbReference type="GO" id="GO:0016787">
    <property type="term" value="F:hydrolase activity"/>
    <property type="evidence" value="ECO:0007669"/>
    <property type="project" value="UniProtKB-KW"/>
</dbReference>
<comment type="similarity">
    <text evidence="7 8">Belongs to the PINc/VapC protein family.</text>
</comment>
<protein>
    <recommendedName>
        <fullName evidence="8">Ribonuclease VapC</fullName>
        <shortName evidence="8">RNase VapC</shortName>
        <ecNumber evidence="8">3.1.-.-</ecNumber>
    </recommendedName>
    <alternativeName>
        <fullName evidence="8">Toxin VapC</fullName>
    </alternativeName>
</protein>
<dbReference type="GO" id="GO:0090729">
    <property type="term" value="F:toxin activity"/>
    <property type="evidence" value="ECO:0007669"/>
    <property type="project" value="UniProtKB-KW"/>
</dbReference>
<dbReference type="InterPro" id="IPR002716">
    <property type="entry name" value="PIN_dom"/>
</dbReference>
<keyword evidence="4 8" id="KW-0479">Metal-binding</keyword>
<dbReference type="SUPFAM" id="SSF88723">
    <property type="entry name" value="PIN domain-like"/>
    <property type="match status" value="1"/>
</dbReference>
<dbReference type="RefSeq" id="WP_179655778.1">
    <property type="nucleotide sequence ID" value="NZ_CP083931.1"/>
</dbReference>
<dbReference type="GO" id="GO:0000287">
    <property type="term" value="F:magnesium ion binding"/>
    <property type="evidence" value="ECO:0007669"/>
    <property type="project" value="UniProtKB-UniRule"/>
</dbReference>
<keyword evidence="8" id="KW-0800">Toxin</keyword>
<keyword evidence="11" id="KW-1185">Reference proteome</keyword>
<evidence type="ECO:0000256" key="4">
    <source>
        <dbReference type="ARBA" id="ARBA00022723"/>
    </source>
</evidence>
<dbReference type="InterPro" id="IPR029060">
    <property type="entry name" value="PIN-like_dom_sf"/>
</dbReference>
<keyword evidence="3 8" id="KW-0540">Nuclease</keyword>
<evidence type="ECO:0000313" key="10">
    <source>
        <dbReference type="EMBL" id="SOD66456.1"/>
    </source>
</evidence>
<evidence type="ECO:0000256" key="8">
    <source>
        <dbReference type="HAMAP-Rule" id="MF_00265"/>
    </source>
</evidence>
<dbReference type="InterPro" id="IPR050556">
    <property type="entry name" value="Type_II_TA_system_RNase"/>
</dbReference>
<gene>
    <name evidence="8" type="primary">vapC</name>
    <name evidence="10" type="ORF">SAMN02746062_00613</name>
</gene>
<accession>A0A286E6E3</accession>
<keyword evidence="5 8" id="KW-0378">Hydrolase</keyword>
<dbReference type="AlphaFoldDB" id="A0A286E6E3"/>
<dbReference type="EMBL" id="OCNF01000004">
    <property type="protein sequence ID" value="SOD66456.1"/>
    <property type="molecule type" value="Genomic_DNA"/>
</dbReference>
<organism evidence="10 11">
    <name type="scientific">Alysiella filiformis DSM 16848</name>
    <dbReference type="NCBI Taxonomy" id="1120981"/>
    <lineage>
        <taxon>Bacteria</taxon>
        <taxon>Pseudomonadati</taxon>
        <taxon>Pseudomonadota</taxon>
        <taxon>Betaproteobacteria</taxon>
        <taxon>Neisseriales</taxon>
        <taxon>Neisseriaceae</taxon>
        <taxon>Alysiella</taxon>
    </lineage>
</organism>
<evidence type="ECO:0000259" key="9">
    <source>
        <dbReference type="Pfam" id="PF01850"/>
    </source>
</evidence>
<evidence type="ECO:0000256" key="7">
    <source>
        <dbReference type="ARBA" id="ARBA00038093"/>
    </source>
</evidence>
<dbReference type="Pfam" id="PF01850">
    <property type="entry name" value="PIN"/>
    <property type="match status" value="1"/>
</dbReference>
<feature type="binding site" evidence="8">
    <location>
        <position position="87"/>
    </location>
    <ligand>
        <name>Mg(2+)</name>
        <dbReference type="ChEBI" id="CHEBI:18420"/>
    </ligand>
</feature>
<reference evidence="10 11" key="1">
    <citation type="submission" date="2017-09" db="EMBL/GenBank/DDBJ databases">
        <authorList>
            <person name="Ehlers B."/>
            <person name="Leendertz F.H."/>
        </authorList>
    </citation>
    <scope>NUCLEOTIDE SEQUENCE [LARGE SCALE GENOMIC DNA]</scope>
    <source>
        <strain evidence="10 11">DSM 16848</strain>
    </source>
</reference>
<evidence type="ECO:0000256" key="2">
    <source>
        <dbReference type="ARBA" id="ARBA00022649"/>
    </source>
</evidence>
<evidence type="ECO:0000313" key="11">
    <source>
        <dbReference type="Proteomes" id="UP000219669"/>
    </source>
</evidence>
<feature type="binding site" evidence="8">
    <location>
        <position position="5"/>
    </location>
    <ligand>
        <name>Mg(2+)</name>
        <dbReference type="ChEBI" id="CHEBI:18420"/>
    </ligand>
</feature>
<dbReference type="HAMAP" id="MF_00265">
    <property type="entry name" value="VapC_Nob1"/>
    <property type="match status" value="1"/>
</dbReference>
<comment type="cofactor">
    <cofactor evidence="1 8">
        <name>Mg(2+)</name>
        <dbReference type="ChEBI" id="CHEBI:18420"/>
    </cofactor>
</comment>
<name>A0A286E6E3_9NEIS</name>
<dbReference type="InterPro" id="IPR022907">
    <property type="entry name" value="VapC_family"/>
</dbReference>
<dbReference type="EC" id="3.1.-.-" evidence="8"/>
<dbReference type="CDD" id="cd18738">
    <property type="entry name" value="PIN_VapC4-5_FitB-like"/>
    <property type="match status" value="1"/>
</dbReference>
<evidence type="ECO:0000256" key="1">
    <source>
        <dbReference type="ARBA" id="ARBA00001946"/>
    </source>
</evidence>
<proteinExistence type="inferred from homology"/>
<keyword evidence="6 8" id="KW-0460">Magnesium</keyword>
<dbReference type="Proteomes" id="UP000219669">
    <property type="component" value="Unassembled WGS sequence"/>
</dbReference>
<evidence type="ECO:0000256" key="6">
    <source>
        <dbReference type="ARBA" id="ARBA00022842"/>
    </source>
</evidence>
<dbReference type="PANTHER" id="PTHR33653:SF1">
    <property type="entry name" value="RIBONUCLEASE VAPC2"/>
    <property type="match status" value="1"/>
</dbReference>